<reference evidence="2 3" key="1">
    <citation type="submission" date="2018-08" db="EMBL/GenBank/DDBJ databases">
        <title>Complete genome sequencing of Blastochloris tepida GI.</title>
        <authorList>
            <person name="Tsukatani Y."/>
            <person name="Mori H."/>
        </authorList>
    </citation>
    <scope>NUCLEOTIDE SEQUENCE [LARGE SCALE GENOMIC DNA]</scope>
    <source>
        <strain evidence="2 3">GI</strain>
    </source>
</reference>
<gene>
    <name evidence="2" type="ORF">BLTE_31760</name>
</gene>
<evidence type="ECO:0000256" key="1">
    <source>
        <dbReference type="SAM" id="MobiDB-lite"/>
    </source>
</evidence>
<dbReference type="Proteomes" id="UP000266934">
    <property type="component" value="Chromosome"/>
</dbReference>
<dbReference type="AlphaFoldDB" id="A0A348G4K8"/>
<proteinExistence type="predicted"/>
<accession>A0A348G4K8</accession>
<name>A0A348G4K8_9HYPH</name>
<organism evidence="2 3">
    <name type="scientific">Blastochloris tepida</name>
    <dbReference type="NCBI Taxonomy" id="2233851"/>
    <lineage>
        <taxon>Bacteria</taxon>
        <taxon>Pseudomonadati</taxon>
        <taxon>Pseudomonadota</taxon>
        <taxon>Alphaproteobacteria</taxon>
        <taxon>Hyphomicrobiales</taxon>
        <taxon>Blastochloridaceae</taxon>
        <taxon>Blastochloris</taxon>
    </lineage>
</organism>
<protein>
    <submittedName>
        <fullName evidence="2">Uncharacterized protein</fullName>
    </submittedName>
</protein>
<evidence type="ECO:0000313" key="3">
    <source>
        <dbReference type="Proteomes" id="UP000266934"/>
    </source>
</evidence>
<keyword evidence="3" id="KW-1185">Reference proteome</keyword>
<feature type="region of interest" description="Disordered" evidence="1">
    <location>
        <begin position="42"/>
        <end position="65"/>
    </location>
</feature>
<dbReference type="EMBL" id="AP018907">
    <property type="protein sequence ID" value="BBF94491.1"/>
    <property type="molecule type" value="Genomic_DNA"/>
</dbReference>
<evidence type="ECO:0000313" key="2">
    <source>
        <dbReference type="EMBL" id="BBF94491.1"/>
    </source>
</evidence>
<sequence>MAGAVGGGIALPRGQNFGMLRNPGAIVVFCFEIERHHLTDRPWKEAQEEPGATRGARLPVPHPRPRCTTNRAAMASSLPWVAPESSPSVMRVAHGAILPRIAIRSQSGTAAPP</sequence>
<dbReference type="KEGG" id="blag:BLTE_31760"/>